<feature type="transmembrane region" description="Helical" evidence="1">
    <location>
        <begin position="118"/>
        <end position="138"/>
    </location>
</feature>
<evidence type="ECO:0000313" key="2">
    <source>
        <dbReference type="EMBL" id="KAK7929262.1"/>
    </source>
</evidence>
<sequence length="156" mass="17248">MQKLGQTVLPDCAEHLRYISKAFSEARPQGLRVLLGSDFTATCSIDAQHEGGVFQLLTPIGNYTQSAVNHSARFLFSDAGPAHIGYYICVHHPNVFLHNFSTMSQPLYVSLGAFNRDLIIRALVFVLLQLTYSLLLHFCCCKNPRRGLAGVKPVPS</sequence>
<accession>A0AAW0PKD8</accession>
<keyword evidence="1" id="KW-0812">Transmembrane</keyword>
<comment type="caution">
    <text evidence="2">The sequence shown here is derived from an EMBL/GenBank/DDBJ whole genome shotgun (WGS) entry which is preliminary data.</text>
</comment>
<dbReference type="EMBL" id="JBBPFD010000004">
    <property type="protein sequence ID" value="KAK7929262.1"/>
    <property type="molecule type" value="Genomic_DNA"/>
</dbReference>
<organism evidence="2 3">
    <name type="scientific">Mugilogobius chulae</name>
    <name type="common">yellowstripe goby</name>
    <dbReference type="NCBI Taxonomy" id="88201"/>
    <lineage>
        <taxon>Eukaryota</taxon>
        <taxon>Metazoa</taxon>
        <taxon>Chordata</taxon>
        <taxon>Craniata</taxon>
        <taxon>Vertebrata</taxon>
        <taxon>Euteleostomi</taxon>
        <taxon>Actinopterygii</taxon>
        <taxon>Neopterygii</taxon>
        <taxon>Teleostei</taxon>
        <taxon>Neoteleostei</taxon>
        <taxon>Acanthomorphata</taxon>
        <taxon>Gobiaria</taxon>
        <taxon>Gobiiformes</taxon>
        <taxon>Gobioidei</taxon>
        <taxon>Gobiidae</taxon>
        <taxon>Gobionellinae</taxon>
        <taxon>Mugilogobius</taxon>
    </lineage>
</organism>
<reference evidence="3" key="1">
    <citation type="submission" date="2024-04" db="EMBL/GenBank/DDBJ databases">
        <title>Salinicola lusitanus LLJ914,a marine bacterium isolated from the Okinawa Trough.</title>
        <authorList>
            <person name="Li J."/>
        </authorList>
    </citation>
    <scope>NUCLEOTIDE SEQUENCE [LARGE SCALE GENOMIC DNA]</scope>
</reference>
<proteinExistence type="predicted"/>
<protein>
    <submittedName>
        <fullName evidence="2">Uncharacterized protein</fullName>
    </submittedName>
</protein>
<gene>
    <name evidence="2" type="ORF">WMY93_005657</name>
</gene>
<dbReference type="InterPro" id="IPR036179">
    <property type="entry name" value="Ig-like_dom_sf"/>
</dbReference>
<keyword evidence="1" id="KW-1133">Transmembrane helix</keyword>
<evidence type="ECO:0000313" key="3">
    <source>
        <dbReference type="Proteomes" id="UP001460270"/>
    </source>
</evidence>
<dbReference type="SUPFAM" id="SSF48726">
    <property type="entry name" value="Immunoglobulin"/>
    <property type="match status" value="1"/>
</dbReference>
<keyword evidence="1" id="KW-0472">Membrane</keyword>
<dbReference type="AlphaFoldDB" id="A0AAW0PKD8"/>
<keyword evidence="3" id="KW-1185">Reference proteome</keyword>
<dbReference type="Proteomes" id="UP001460270">
    <property type="component" value="Unassembled WGS sequence"/>
</dbReference>
<evidence type="ECO:0000256" key="1">
    <source>
        <dbReference type="SAM" id="Phobius"/>
    </source>
</evidence>
<name>A0AAW0PKD8_9GOBI</name>